<evidence type="ECO:0000256" key="5">
    <source>
        <dbReference type="NCBIfam" id="TIGR01696"/>
    </source>
</evidence>
<comment type="catalytic activity">
    <reaction evidence="4">
        <text>2-deoxy-alpha-D-ribose 1-phosphate = 2-deoxy-D-ribose 5-phosphate</text>
        <dbReference type="Rhea" id="RHEA:27658"/>
        <dbReference type="ChEBI" id="CHEBI:57259"/>
        <dbReference type="ChEBI" id="CHEBI:62877"/>
        <dbReference type="EC" id="5.4.2.7"/>
    </reaction>
</comment>
<dbReference type="Gene3D" id="3.30.70.1250">
    <property type="entry name" value="Phosphopentomutase"/>
    <property type="match status" value="1"/>
</dbReference>
<reference evidence="7 8" key="1">
    <citation type="journal article" date="2018" name="ISME J.">
        <title>A methanotrophic archaeon couples anaerobic oxidation of methane to Fe(III) reduction.</title>
        <authorList>
            <person name="Cai C."/>
            <person name="Leu A.O."/>
            <person name="Xie G.J."/>
            <person name="Guo J."/>
            <person name="Feng Y."/>
            <person name="Zhao J.X."/>
            <person name="Tyson G.W."/>
            <person name="Yuan Z."/>
            <person name="Hu S."/>
        </authorList>
    </citation>
    <scope>NUCLEOTIDE SEQUENCE [LARGE SCALE GENOMIC DNA]</scope>
    <source>
        <strain evidence="7">FeB_12</strain>
    </source>
</reference>
<dbReference type="AlphaFoldDB" id="A0A855X4H8"/>
<dbReference type="GO" id="GO:0005829">
    <property type="term" value="C:cytosol"/>
    <property type="evidence" value="ECO:0007669"/>
    <property type="project" value="TreeGrafter"/>
</dbReference>
<dbReference type="InterPro" id="IPR017850">
    <property type="entry name" value="Alkaline_phosphatase_core_sf"/>
</dbReference>
<comment type="pathway">
    <text evidence="4">Carbohydrate degradation; 2-deoxy-D-ribose 1-phosphate degradation; D-glyceraldehyde 3-phosphate and acetaldehyde from 2-deoxy-alpha-D-ribose 1-phosphate: step 1/2.</text>
</comment>
<sequence>MANPRVIILVLDACGVGAAPDAAVYGDALSATLPHVASAVGGLKMPHSEKLGLGWITDITGVRPYECPLGAYGKLTPQSPGKDSTTGHWELAGLVLDRAFPLFPNGFPDSVVKQFERLAGVAVLGNMAASGTEIIARLGEEHLGTGKLILYTSADSVFQLAAHESVCPVSRLYEICEIARELLQGEFGVARVIARPFVGEPGAFVRTPARRDFSLPPRGETILDTAHQAGLGVLSIGKIYDLFAGRGLSNAIKTANNNEVMGRLVDAVMNNTDHRLIFANCVDFDMLWGHRNDAPAFARGLEEFDIYLGTLLSAMKPNDILLITADHGCDPTITTATDHTREFVPAIVYGKHIRENVNLGTRSGFSDLGATVADILGLPRPKFGQSFWSEIRQEVVS</sequence>
<dbReference type="PIRSF" id="PIRSF001491">
    <property type="entry name" value="Ppentomutase"/>
    <property type="match status" value="1"/>
</dbReference>
<comment type="subcellular location">
    <subcellularLocation>
        <location evidence="4">Cytoplasm</location>
    </subcellularLocation>
</comment>
<keyword evidence="4" id="KW-0963">Cytoplasm</keyword>
<dbReference type="GO" id="GO:0006018">
    <property type="term" value="P:2-deoxyribose 1-phosphate catabolic process"/>
    <property type="evidence" value="ECO:0007669"/>
    <property type="project" value="UniProtKB-UniRule"/>
</dbReference>
<feature type="binding site" evidence="4">
    <location>
        <position position="339"/>
    </location>
    <ligand>
        <name>Mn(2+)</name>
        <dbReference type="ChEBI" id="CHEBI:29035"/>
        <label>2</label>
    </ligand>
</feature>
<dbReference type="Gene3D" id="3.40.720.10">
    <property type="entry name" value="Alkaline Phosphatase, subunit A"/>
    <property type="match status" value="1"/>
</dbReference>
<feature type="binding site" evidence="4">
    <location>
        <position position="326"/>
    </location>
    <ligand>
        <name>Mn(2+)</name>
        <dbReference type="ChEBI" id="CHEBI:29035"/>
        <label>1</label>
    </ligand>
</feature>
<evidence type="ECO:0000259" key="6">
    <source>
        <dbReference type="Pfam" id="PF01676"/>
    </source>
</evidence>
<dbReference type="GO" id="GO:0030145">
    <property type="term" value="F:manganese ion binding"/>
    <property type="evidence" value="ECO:0007669"/>
    <property type="project" value="UniProtKB-UniRule"/>
</dbReference>
<keyword evidence="2 4" id="KW-0479">Metal-binding</keyword>
<comment type="similarity">
    <text evidence="1 4">Belongs to the phosphopentomutase family.</text>
</comment>
<dbReference type="Pfam" id="PF01676">
    <property type="entry name" value="Metalloenzyme"/>
    <property type="match status" value="1"/>
</dbReference>
<dbReference type="UniPathway" id="UPA00087">
    <property type="reaction ID" value="UER00173"/>
</dbReference>
<evidence type="ECO:0000256" key="3">
    <source>
        <dbReference type="ARBA" id="ARBA00023211"/>
    </source>
</evidence>
<keyword evidence="3 4" id="KW-0464">Manganese</keyword>
<dbReference type="InterPro" id="IPR010045">
    <property type="entry name" value="DeoB"/>
</dbReference>
<dbReference type="GO" id="GO:0006015">
    <property type="term" value="P:5-phosphoribose 1-diphosphate biosynthetic process"/>
    <property type="evidence" value="ECO:0007669"/>
    <property type="project" value="UniProtKB-UniPathway"/>
</dbReference>
<organism evidence="7 8">
    <name type="scientific">candidate division GN15 bacterium</name>
    <dbReference type="NCBI Taxonomy" id="2072418"/>
    <lineage>
        <taxon>Bacteria</taxon>
        <taxon>candidate division GN15</taxon>
    </lineage>
</organism>
<dbReference type="EC" id="5.4.2.7" evidence="4 5"/>
<keyword evidence="4" id="KW-0413">Isomerase</keyword>
<evidence type="ECO:0000313" key="7">
    <source>
        <dbReference type="EMBL" id="PWB70221.1"/>
    </source>
</evidence>
<dbReference type="GO" id="GO:0008973">
    <property type="term" value="F:phosphopentomutase activity"/>
    <property type="evidence" value="ECO:0007669"/>
    <property type="project" value="UniProtKB-UniRule"/>
</dbReference>
<dbReference type="GO" id="GO:0043094">
    <property type="term" value="P:metabolic compound salvage"/>
    <property type="evidence" value="ECO:0007669"/>
    <property type="project" value="UniProtKB-UniRule"/>
</dbReference>
<dbReference type="InterPro" id="IPR024052">
    <property type="entry name" value="Phosphopentomutase_DeoB_cap_sf"/>
</dbReference>
<dbReference type="GO" id="GO:0000287">
    <property type="term" value="F:magnesium ion binding"/>
    <property type="evidence" value="ECO:0007669"/>
    <property type="project" value="UniProtKB-UniRule"/>
</dbReference>
<accession>A0A855X4H8</accession>
<feature type="binding site" evidence="4">
    <location>
        <position position="12"/>
    </location>
    <ligand>
        <name>Mn(2+)</name>
        <dbReference type="ChEBI" id="CHEBI:29035"/>
        <label>1</label>
    </ligand>
</feature>
<dbReference type="InterPro" id="IPR006124">
    <property type="entry name" value="Metalloenzyme"/>
</dbReference>
<dbReference type="GO" id="GO:0009117">
    <property type="term" value="P:nucleotide metabolic process"/>
    <property type="evidence" value="ECO:0007669"/>
    <property type="project" value="UniProtKB-UniRule"/>
</dbReference>
<evidence type="ECO:0000313" key="8">
    <source>
        <dbReference type="Proteomes" id="UP000250918"/>
    </source>
</evidence>
<comment type="catalytic activity">
    <reaction evidence="4">
        <text>alpha-D-ribose 1-phosphate = D-ribose 5-phosphate</text>
        <dbReference type="Rhea" id="RHEA:18793"/>
        <dbReference type="ChEBI" id="CHEBI:57720"/>
        <dbReference type="ChEBI" id="CHEBI:78346"/>
        <dbReference type="EC" id="5.4.2.7"/>
    </reaction>
</comment>
<comment type="caution">
    <text evidence="7">The sequence shown here is derived from an EMBL/GenBank/DDBJ whole genome shotgun (WGS) entry which is preliminary data.</text>
</comment>
<evidence type="ECO:0000256" key="4">
    <source>
        <dbReference type="HAMAP-Rule" id="MF_00740"/>
    </source>
</evidence>
<dbReference type="SUPFAM" id="SSF53649">
    <property type="entry name" value="Alkaline phosphatase-like"/>
    <property type="match status" value="1"/>
</dbReference>
<name>A0A855X4H8_9BACT</name>
<dbReference type="PANTHER" id="PTHR21110">
    <property type="entry name" value="PHOSPHOPENTOMUTASE"/>
    <property type="match status" value="1"/>
</dbReference>
<dbReference type="CDD" id="cd16009">
    <property type="entry name" value="PPM"/>
    <property type="match status" value="1"/>
</dbReference>
<feature type="domain" description="Metalloenzyme" evidence="6">
    <location>
        <begin position="5"/>
        <end position="379"/>
    </location>
</feature>
<evidence type="ECO:0000256" key="2">
    <source>
        <dbReference type="ARBA" id="ARBA00022723"/>
    </source>
</evidence>
<feature type="binding site" evidence="4">
    <location>
        <position position="285"/>
    </location>
    <ligand>
        <name>Mn(2+)</name>
        <dbReference type="ChEBI" id="CHEBI:29035"/>
        <label>2</label>
    </ligand>
</feature>
<dbReference type="NCBIfam" id="NF003766">
    <property type="entry name" value="PRK05362.1"/>
    <property type="match status" value="1"/>
</dbReference>
<comment type="cofactor">
    <cofactor evidence="4">
        <name>Mn(2+)</name>
        <dbReference type="ChEBI" id="CHEBI:29035"/>
    </cofactor>
    <text evidence="4">Binds 2 manganese ions.</text>
</comment>
<proteinExistence type="inferred from homology"/>
<dbReference type="EMBL" id="PQAP01000151">
    <property type="protein sequence ID" value="PWB70221.1"/>
    <property type="molecule type" value="Genomic_DNA"/>
</dbReference>
<dbReference type="NCBIfam" id="TIGR01696">
    <property type="entry name" value="deoB"/>
    <property type="match status" value="1"/>
</dbReference>
<evidence type="ECO:0000256" key="1">
    <source>
        <dbReference type="ARBA" id="ARBA00010373"/>
    </source>
</evidence>
<comment type="function">
    <text evidence="4">Isomerase that catalyzes the conversion of deoxy-ribose 1-phosphate (dRib-1-P) and ribose 1-phosphate (Rib-1-P) to deoxy-ribose 5-phosphate (dRib-5-P) and ribose 5-phosphate (Rib-5-P), respectively.</text>
</comment>
<dbReference type="PANTHER" id="PTHR21110:SF0">
    <property type="entry name" value="PHOSPHOPENTOMUTASE"/>
    <property type="match status" value="1"/>
</dbReference>
<feature type="binding site" evidence="4">
    <location>
        <position position="327"/>
    </location>
    <ligand>
        <name>Mn(2+)</name>
        <dbReference type="ChEBI" id="CHEBI:29035"/>
        <label>1</label>
    </ligand>
</feature>
<gene>
    <name evidence="4" type="primary">deoB</name>
    <name evidence="7" type="ORF">C3F09_09405</name>
</gene>
<protein>
    <recommendedName>
        <fullName evidence="4 5">Phosphopentomutase</fullName>
        <ecNumber evidence="4 5">5.4.2.7</ecNumber>
    </recommendedName>
    <alternativeName>
        <fullName evidence="4">Phosphodeoxyribomutase</fullName>
    </alternativeName>
</protein>
<dbReference type="HAMAP" id="MF_00740">
    <property type="entry name" value="Phosphopentomut"/>
    <property type="match status" value="1"/>
</dbReference>
<dbReference type="SUPFAM" id="SSF143856">
    <property type="entry name" value="DeoB insert domain-like"/>
    <property type="match status" value="1"/>
</dbReference>
<feature type="binding site" evidence="4">
    <location>
        <position position="290"/>
    </location>
    <ligand>
        <name>Mn(2+)</name>
        <dbReference type="ChEBI" id="CHEBI:29035"/>
        <label>2</label>
    </ligand>
</feature>
<dbReference type="Proteomes" id="UP000250918">
    <property type="component" value="Unassembled WGS sequence"/>
</dbReference>